<dbReference type="AlphaFoldDB" id="A0A8T0UCU0"/>
<evidence type="ECO:0000313" key="2">
    <source>
        <dbReference type="Proteomes" id="UP000823388"/>
    </source>
</evidence>
<dbReference type="Proteomes" id="UP000823388">
    <property type="component" value="Chromosome 3N"/>
</dbReference>
<organism evidence="1 2">
    <name type="scientific">Panicum virgatum</name>
    <name type="common">Blackwell switchgrass</name>
    <dbReference type="NCBI Taxonomy" id="38727"/>
    <lineage>
        <taxon>Eukaryota</taxon>
        <taxon>Viridiplantae</taxon>
        <taxon>Streptophyta</taxon>
        <taxon>Embryophyta</taxon>
        <taxon>Tracheophyta</taxon>
        <taxon>Spermatophyta</taxon>
        <taxon>Magnoliopsida</taxon>
        <taxon>Liliopsida</taxon>
        <taxon>Poales</taxon>
        <taxon>Poaceae</taxon>
        <taxon>PACMAD clade</taxon>
        <taxon>Panicoideae</taxon>
        <taxon>Panicodae</taxon>
        <taxon>Paniceae</taxon>
        <taxon>Panicinae</taxon>
        <taxon>Panicum</taxon>
        <taxon>Panicum sect. Hiantes</taxon>
    </lineage>
</organism>
<name>A0A8T0UCU0_PANVG</name>
<protein>
    <submittedName>
        <fullName evidence="1">Uncharacterized protein</fullName>
    </submittedName>
</protein>
<sequence length="88" mass="9924">MSNQEYNKHHAGFPCLHLIRVGEKTANRRLRWLPTAADGSRFGKIGGVGGPRVFNVILWFVRGLSTKFMLSVSYAYLYGFLNINTSMS</sequence>
<proteinExistence type="predicted"/>
<reference evidence="1" key="1">
    <citation type="submission" date="2020-05" db="EMBL/GenBank/DDBJ databases">
        <title>WGS assembly of Panicum virgatum.</title>
        <authorList>
            <person name="Lovell J.T."/>
            <person name="Jenkins J."/>
            <person name="Shu S."/>
            <person name="Juenger T.E."/>
            <person name="Schmutz J."/>
        </authorList>
    </citation>
    <scope>NUCLEOTIDE SEQUENCE</scope>
    <source>
        <strain evidence="1">AP13</strain>
    </source>
</reference>
<gene>
    <name evidence="1" type="ORF">PVAP13_3NG149601</name>
</gene>
<accession>A0A8T0UCU0</accession>
<evidence type="ECO:0000313" key="1">
    <source>
        <dbReference type="EMBL" id="KAG2620127.1"/>
    </source>
</evidence>
<dbReference type="EMBL" id="CM029042">
    <property type="protein sequence ID" value="KAG2620127.1"/>
    <property type="molecule type" value="Genomic_DNA"/>
</dbReference>
<keyword evidence="2" id="KW-1185">Reference proteome</keyword>
<comment type="caution">
    <text evidence="1">The sequence shown here is derived from an EMBL/GenBank/DDBJ whole genome shotgun (WGS) entry which is preliminary data.</text>
</comment>